<proteinExistence type="predicted"/>
<organism evidence="1 2">
    <name type="scientific">Holdemania filiformis</name>
    <dbReference type="NCBI Taxonomy" id="61171"/>
    <lineage>
        <taxon>Bacteria</taxon>
        <taxon>Bacillati</taxon>
        <taxon>Bacillota</taxon>
        <taxon>Erysipelotrichia</taxon>
        <taxon>Erysipelotrichales</taxon>
        <taxon>Erysipelotrichaceae</taxon>
        <taxon>Holdemania</taxon>
    </lineage>
</organism>
<dbReference type="RefSeq" id="WP_117892190.1">
    <property type="nucleotide sequence ID" value="NZ_CABJCV010000001.1"/>
</dbReference>
<dbReference type="AlphaFoldDB" id="A0A412G662"/>
<dbReference type="InterPro" id="IPR011101">
    <property type="entry name" value="DUF5131"/>
</dbReference>
<name>A0A412G662_9FIRM</name>
<dbReference type="EMBL" id="QRUP01000001">
    <property type="protein sequence ID" value="RGR76739.1"/>
    <property type="molecule type" value="Genomic_DNA"/>
</dbReference>
<dbReference type="GeneID" id="83013825"/>
<accession>A0A412G662</accession>
<comment type="caution">
    <text evidence="1">The sequence shown here is derived from an EMBL/GenBank/DDBJ whole genome shotgun (WGS) entry which is preliminary data.</text>
</comment>
<keyword evidence="2" id="KW-1185">Reference proteome</keyword>
<evidence type="ECO:0000313" key="1">
    <source>
        <dbReference type="EMBL" id="RGR76739.1"/>
    </source>
</evidence>
<sequence>MHDIWNPWHGCTKISEGCEHCYMYFLDHQRGQDGAQIRRVAGGFNMPVKKDRRGYYKIQSGERVRVCMNSDFFLAEADPWRDEAWQIMKKRSDVIFFLLTKRPERVAACLPADWGTSWENIFFNVTVENQKRAESRMDWLLKLPFQHKGVMCAPLIGPVDLSPWLASGQIEQVICGGENYDGARPCDYRWVQDLGAQCRRAGVTFNFIETGSVFVKDGKTYPLPSKRLQSEMAWKSGLSFRGRPQIFHLEDEYGPIPPERLYQPYFGPHCQRCGGQLTCNGCTRCGRCEKKQATSGHSSRLDPSAGKKD</sequence>
<dbReference type="Proteomes" id="UP000284178">
    <property type="component" value="Unassembled WGS sequence"/>
</dbReference>
<protein>
    <submittedName>
        <fullName evidence="1">DUF5131 family protein</fullName>
    </submittedName>
</protein>
<evidence type="ECO:0000313" key="2">
    <source>
        <dbReference type="Proteomes" id="UP000284178"/>
    </source>
</evidence>
<reference evidence="1 2" key="1">
    <citation type="submission" date="2018-08" db="EMBL/GenBank/DDBJ databases">
        <title>A genome reference for cultivated species of the human gut microbiota.</title>
        <authorList>
            <person name="Zou Y."/>
            <person name="Xue W."/>
            <person name="Luo G."/>
        </authorList>
    </citation>
    <scope>NUCLEOTIDE SEQUENCE [LARGE SCALE GENOMIC DNA]</scope>
    <source>
        <strain evidence="1 2">AF24-29</strain>
    </source>
</reference>
<dbReference type="Pfam" id="PF07505">
    <property type="entry name" value="DUF5131"/>
    <property type="match status" value="1"/>
</dbReference>
<gene>
    <name evidence="1" type="ORF">DWY25_00160</name>
</gene>